<keyword evidence="1" id="KW-0285">Flavoprotein</keyword>
<evidence type="ECO:0000313" key="7">
    <source>
        <dbReference type="Proteomes" id="UP000231987"/>
    </source>
</evidence>
<evidence type="ECO:0000256" key="2">
    <source>
        <dbReference type="ARBA" id="ARBA00022643"/>
    </source>
</evidence>
<dbReference type="InterPro" id="IPR011251">
    <property type="entry name" value="Luciferase-like_dom"/>
</dbReference>
<name>A0A2J0YU47_RHIML</name>
<feature type="domain" description="Luciferase-like" evidence="5">
    <location>
        <begin position="74"/>
        <end position="392"/>
    </location>
</feature>
<dbReference type="GO" id="GO:0004497">
    <property type="term" value="F:monooxygenase activity"/>
    <property type="evidence" value="ECO:0007669"/>
    <property type="project" value="UniProtKB-KW"/>
</dbReference>
<evidence type="ECO:0000259" key="5">
    <source>
        <dbReference type="Pfam" id="PF00296"/>
    </source>
</evidence>
<gene>
    <name evidence="6" type="ORF">CEJ86_30390</name>
</gene>
<dbReference type="PANTHER" id="PTHR42847:SF4">
    <property type="entry name" value="ALKANESULFONATE MONOOXYGENASE-RELATED"/>
    <property type="match status" value="1"/>
</dbReference>
<proteinExistence type="predicted"/>
<dbReference type="InterPro" id="IPR036661">
    <property type="entry name" value="Luciferase-like_sf"/>
</dbReference>
<dbReference type="AlphaFoldDB" id="A0A2J0YU47"/>
<dbReference type="GO" id="GO:0016705">
    <property type="term" value="F:oxidoreductase activity, acting on paired donors, with incorporation or reduction of molecular oxygen"/>
    <property type="evidence" value="ECO:0007669"/>
    <property type="project" value="InterPro"/>
</dbReference>
<dbReference type="RefSeq" id="WP_100674732.1">
    <property type="nucleotide sequence ID" value="NZ_NJGD01000026.1"/>
</dbReference>
<comment type="caution">
    <text evidence="6">The sequence shown here is derived from an EMBL/GenBank/DDBJ whole genome shotgun (WGS) entry which is preliminary data.</text>
</comment>
<reference evidence="6 7" key="1">
    <citation type="submission" date="2017-06" db="EMBL/GenBank/DDBJ databases">
        <title>Ensifer strains isolated from leguminous trees and herbs display diverse denitrification phenotypes with some acting as strong N2O sinks.</title>
        <authorList>
            <person name="Woliy K."/>
            <person name="Mania D."/>
            <person name="Bakken L.R."/>
            <person name="Frostegard A."/>
        </authorList>
    </citation>
    <scope>NUCLEOTIDE SEQUENCE [LARGE SCALE GENOMIC DNA]</scope>
    <source>
        <strain evidence="6 7">AC50a</strain>
    </source>
</reference>
<evidence type="ECO:0000313" key="6">
    <source>
        <dbReference type="EMBL" id="PJR09923.1"/>
    </source>
</evidence>
<dbReference type="Proteomes" id="UP000231987">
    <property type="component" value="Unassembled WGS sequence"/>
</dbReference>
<evidence type="ECO:0000256" key="4">
    <source>
        <dbReference type="ARBA" id="ARBA00023033"/>
    </source>
</evidence>
<organism evidence="6 7">
    <name type="scientific">Rhizobium meliloti</name>
    <name type="common">Ensifer meliloti</name>
    <name type="synonym">Sinorhizobium meliloti</name>
    <dbReference type="NCBI Taxonomy" id="382"/>
    <lineage>
        <taxon>Bacteria</taxon>
        <taxon>Pseudomonadati</taxon>
        <taxon>Pseudomonadota</taxon>
        <taxon>Alphaproteobacteria</taxon>
        <taxon>Hyphomicrobiales</taxon>
        <taxon>Rhizobiaceae</taxon>
        <taxon>Sinorhizobium/Ensifer group</taxon>
        <taxon>Sinorhizobium</taxon>
    </lineage>
</organism>
<dbReference type="Pfam" id="PF00296">
    <property type="entry name" value="Bac_luciferase"/>
    <property type="match status" value="1"/>
</dbReference>
<keyword evidence="3" id="KW-0560">Oxidoreductase</keyword>
<keyword evidence="4" id="KW-0503">Monooxygenase</keyword>
<dbReference type="PANTHER" id="PTHR42847">
    <property type="entry name" value="ALKANESULFONATE MONOOXYGENASE"/>
    <property type="match status" value="1"/>
</dbReference>
<evidence type="ECO:0000256" key="3">
    <source>
        <dbReference type="ARBA" id="ARBA00023002"/>
    </source>
</evidence>
<sequence>MPKQRCTAQTLPLGTRLKGLFVQVLHAGGNESALWSLRRNAFGRDAANLSTEYHEGEPATAMQTNPLTNANKLKLGVFHLNGNSGARTIVPERYRLSWDNVLAAVRHADAAGFEAIVPYSRWASETPDFRHQSAQTFETLTWAAAVGAATHYSSIMSTVHVMHMHPVYAAKAMATVDHVTRGRFALNVVCGWVPEDMRIFGHKDIGNEGRYAYADEWSQILKLLWAGDKPASFKGNYLTIDEAWSDPKPLQQPRPLMMNAGGSDQGKQFVGKHCDIAFIRTESHERMKAQAAAYRNYVKESYGRDIQIWIQGYVVQRNSYEEAERYLQNYAVDNADAEHVEAILKLRNRPLEGAEAINYRKNLGAGPGGLPIIGSPGDVAETLAELADAGIDGVLMSWVDPISGIEQFCREVMPLLEKKRLRAPVSARNAAEITIGST</sequence>
<dbReference type="InterPro" id="IPR050172">
    <property type="entry name" value="SsuD_RutA_monooxygenase"/>
</dbReference>
<dbReference type="Gene3D" id="3.20.20.30">
    <property type="entry name" value="Luciferase-like domain"/>
    <property type="match status" value="1"/>
</dbReference>
<protein>
    <recommendedName>
        <fullName evidence="5">Luciferase-like domain-containing protein</fullName>
    </recommendedName>
</protein>
<dbReference type="EMBL" id="NJGD01000026">
    <property type="protein sequence ID" value="PJR09923.1"/>
    <property type="molecule type" value="Genomic_DNA"/>
</dbReference>
<dbReference type="SUPFAM" id="SSF51679">
    <property type="entry name" value="Bacterial luciferase-like"/>
    <property type="match status" value="1"/>
</dbReference>
<keyword evidence="2" id="KW-0288">FMN</keyword>
<evidence type="ECO:0000256" key="1">
    <source>
        <dbReference type="ARBA" id="ARBA00022630"/>
    </source>
</evidence>
<accession>A0A2J0YU47</accession>